<dbReference type="AlphaFoldDB" id="A0A1I1P4D0"/>
<dbReference type="InterPro" id="IPR027417">
    <property type="entry name" value="P-loop_NTPase"/>
</dbReference>
<evidence type="ECO:0000313" key="3">
    <source>
        <dbReference type="EMBL" id="SFD04516.1"/>
    </source>
</evidence>
<organism evidence="3 4">
    <name type="scientific">Devosia psychrophila</name>
    <dbReference type="NCBI Taxonomy" id="728005"/>
    <lineage>
        <taxon>Bacteria</taxon>
        <taxon>Pseudomonadati</taxon>
        <taxon>Pseudomonadota</taxon>
        <taxon>Alphaproteobacteria</taxon>
        <taxon>Hyphomicrobiales</taxon>
        <taxon>Devosiaceae</taxon>
        <taxon>Devosia</taxon>
    </lineage>
</organism>
<evidence type="ECO:0000256" key="1">
    <source>
        <dbReference type="ARBA" id="ARBA00022747"/>
    </source>
</evidence>
<reference evidence="3 4" key="1">
    <citation type="submission" date="2016-10" db="EMBL/GenBank/DDBJ databases">
        <authorList>
            <person name="de Groot N.N."/>
        </authorList>
    </citation>
    <scope>NUCLEOTIDE SEQUENCE [LARGE SCALE GENOMIC DNA]</scope>
    <source>
        <strain evidence="3 4">CGMCC 1.10210</strain>
    </source>
</reference>
<dbReference type="InterPro" id="IPR051268">
    <property type="entry name" value="Type-I_R_enzyme_R_subunit"/>
</dbReference>
<sequence>MENRISFSQLINDQTRVLIRNKARREKLADRFRDASDPFKVVIVRDMWLTGFDAPSLHTMYLDKPTHIVTDLNGGISRNRKGERLRQFGHGSCEAALAILLRQYVFLRRRKQRKLLSSRPFCPVRPVEAVEQTEADLVFFAHQGDRVCLVDRSPASSTRIGVKRQRLP</sequence>
<dbReference type="Gene3D" id="3.40.50.300">
    <property type="entry name" value="P-loop containing nucleotide triphosphate hydrolases"/>
    <property type="match status" value="1"/>
</dbReference>
<evidence type="ECO:0000313" key="4">
    <source>
        <dbReference type="Proteomes" id="UP000182258"/>
    </source>
</evidence>
<keyword evidence="1" id="KW-0680">Restriction system</keyword>
<dbReference type="EMBL" id="FOMB01000018">
    <property type="protein sequence ID" value="SFD04516.1"/>
    <property type="molecule type" value="Genomic_DNA"/>
</dbReference>
<dbReference type="InterPro" id="IPR055180">
    <property type="entry name" value="HsdR_RecA-like_helicase_dom_2"/>
</dbReference>
<dbReference type="PANTHER" id="PTHR30195">
    <property type="entry name" value="TYPE I SITE-SPECIFIC DEOXYRIBONUCLEASE PROTEIN SUBUNIT M AND R"/>
    <property type="match status" value="1"/>
</dbReference>
<feature type="domain" description="Restriction endonuclease type I HsdR second RecA-like helicase" evidence="2">
    <location>
        <begin position="25"/>
        <end position="67"/>
    </location>
</feature>
<gene>
    <name evidence="3" type="ORF">SAMN04488059_11879</name>
</gene>
<dbReference type="PANTHER" id="PTHR30195:SF15">
    <property type="entry name" value="TYPE I RESTRICTION ENZYME HINDI ENDONUCLEASE SUBUNIT"/>
    <property type="match status" value="1"/>
</dbReference>
<dbReference type="Pfam" id="PF22679">
    <property type="entry name" value="T1R_D3-like"/>
    <property type="match status" value="1"/>
</dbReference>
<proteinExistence type="predicted"/>
<dbReference type="STRING" id="728005.SAMN04488059_11879"/>
<dbReference type="Proteomes" id="UP000182258">
    <property type="component" value="Unassembled WGS sequence"/>
</dbReference>
<accession>A0A1I1P4D0</accession>
<dbReference type="GO" id="GO:0009307">
    <property type="term" value="P:DNA restriction-modification system"/>
    <property type="evidence" value="ECO:0007669"/>
    <property type="project" value="UniProtKB-KW"/>
</dbReference>
<name>A0A1I1P4D0_9HYPH</name>
<protein>
    <recommendedName>
        <fullName evidence="2">Restriction endonuclease type I HsdR second RecA-like helicase domain-containing protein</fullName>
    </recommendedName>
</protein>
<evidence type="ECO:0000259" key="2">
    <source>
        <dbReference type="Pfam" id="PF22679"/>
    </source>
</evidence>